<feature type="compositionally biased region" description="Basic and acidic residues" evidence="3">
    <location>
        <begin position="328"/>
        <end position="340"/>
    </location>
</feature>
<evidence type="ECO:0000313" key="6">
    <source>
        <dbReference type="EMBL" id="XCH10535.1"/>
    </source>
</evidence>
<dbReference type="Gene3D" id="3.50.30.10">
    <property type="entry name" value="Phosphohistidine domain"/>
    <property type="match status" value="1"/>
</dbReference>
<evidence type="ECO:0000256" key="3">
    <source>
        <dbReference type="SAM" id="MobiDB-lite"/>
    </source>
</evidence>
<accession>A0AAU8ELV4</accession>
<dbReference type="Gene3D" id="3.30.1490.20">
    <property type="entry name" value="ATP-grasp fold, A domain"/>
    <property type="match status" value="1"/>
</dbReference>
<dbReference type="SUPFAM" id="SSF56059">
    <property type="entry name" value="Glutathione synthetase ATP-binding domain-like"/>
    <property type="match status" value="1"/>
</dbReference>
<evidence type="ECO:0000259" key="4">
    <source>
        <dbReference type="Pfam" id="PF00391"/>
    </source>
</evidence>
<gene>
    <name evidence="6" type="ORF">ABRP34_17110</name>
</gene>
<organism evidence="6">
    <name type="scientific">Arthrobacter sp. K5</name>
    <dbReference type="NCBI Taxonomy" id="2839623"/>
    <lineage>
        <taxon>Bacteria</taxon>
        <taxon>Bacillati</taxon>
        <taxon>Actinomycetota</taxon>
        <taxon>Actinomycetes</taxon>
        <taxon>Micrococcales</taxon>
        <taxon>Micrococcaceae</taxon>
        <taxon>Arthrobacter</taxon>
    </lineage>
</organism>
<dbReference type="Pfam" id="PF00391">
    <property type="entry name" value="PEP-utilizers"/>
    <property type="match status" value="1"/>
</dbReference>
<dbReference type="SUPFAM" id="SSF52009">
    <property type="entry name" value="Phosphohistidine domain"/>
    <property type="match status" value="1"/>
</dbReference>
<dbReference type="AlphaFoldDB" id="A0AAU8ELV4"/>
<sequence>MSGLVLGLGDLSASMLPQVGGKAANLGELLAAGLPVPDGFCLTTEAYVQAVGPLGLAEVHSALQDTPADDLETLAGLAGRARSLITAAELPTATAGEILTAYRALDGVPVAVRSSATAEDLPFASFAGQQDTYLNVIDAVALLDAVRKCWASLWTDRAVAYRASRNIDPATVALAVVVQRMVDADAAGVMFTANPVTGRRREAVIDASSGLGEAVVSGAVNPDHFVVDTASGAILQRRLGDKRTAVRPLPGGGTEYVEQGTDQGAGTDEVAPNQPCLTDAQIRELAALGSKAEAHFGAPQDTEWALDGEGKVWLTQSRPITTLYPLPAKDRHGEQDRLGEKAGLTESAPWRGSPVEELRVYLCFSLAQGLTRPLTPMGLAALRRVGSSVAAAAGFDVPDPRSGPPPYVEAGQRIFVDLTAAARSTVGRRIVPNVFDVMEARSAKVLRSVFDDPRLSVTRRTPWDLLRHVVPLAARARVPEAAIRALVRPEAALKRLNRFTTEFNATLELPQGASPRARLDHAEGILSRLFPNLPAVLPLAGLGFAMLGLAGKLLGAGKLFGAGTRSTGQDSASKDNAGPERDIDLQPVLRGLPNNVTTEMDLELWRIAAAVRSDAESVAVLTGHPPTVLAQRFAAGDLPAAAQDGLAEFLAGYGHRAVAEIDVGMPRWRDDPTHILGVLANYLRLEDPERAPDRQFSKAAAEADAHIERLVAEARSRGRLRAVAVRGALRRARLFAGLRELPKFQIVLALAEVRKQLAEVGTVLAEQKRLARAEDIFFLDFAEANQALDGTDMQDLVAQRQGAYYLELERRHIPRMLLSDGTEPETLLTAVGTADAGALSGSPASAGTVTAPARVILDPVGAHLEPGEILVAPSTDPGWTPLFLTAGGLVMEMGGPNSHGAVVAREYGIPAVVGVADATSLLNTGQEVTVDGGAGTVVPGA</sequence>
<proteinExistence type="predicted"/>
<reference evidence="6" key="1">
    <citation type="submission" date="2024-06" db="EMBL/GenBank/DDBJ databases">
        <title>Biodegradation of dimethachlon by Arthrobacter sp. K5: mechanistic insights and ecological implications.</title>
        <authorList>
            <person name="Hu S."/>
            <person name="Lu P."/>
        </authorList>
    </citation>
    <scope>NUCLEOTIDE SEQUENCE</scope>
    <source>
        <strain evidence="6">K5</strain>
    </source>
</reference>
<dbReference type="InterPro" id="IPR036637">
    <property type="entry name" value="Phosphohistidine_dom_sf"/>
</dbReference>
<feature type="domain" description="PEP-utilising enzyme mobile" evidence="4">
    <location>
        <begin position="865"/>
        <end position="935"/>
    </location>
</feature>
<keyword evidence="1" id="KW-0547">Nucleotide-binding</keyword>
<feature type="region of interest" description="Disordered" evidence="3">
    <location>
        <begin position="324"/>
        <end position="348"/>
    </location>
</feature>
<dbReference type="GO" id="GO:0016301">
    <property type="term" value="F:kinase activity"/>
    <property type="evidence" value="ECO:0007669"/>
    <property type="project" value="InterPro"/>
</dbReference>
<dbReference type="RefSeq" id="WP_353711103.1">
    <property type="nucleotide sequence ID" value="NZ_CP159279.1"/>
</dbReference>
<name>A0AAU8ELV4_9MICC</name>
<dbReference type="InterPro" id="IPR051549">
    <property type="entry name" value="PEP_Utilizing_Enz"/>
</dbReference>
<dbReference type="FunFam" id="3.30.1490.20:FF:000010">
    <property type="entry name" value="Phosphoenolpyruvate synthase"/>
    <property type="match status" value="1"/>
</dbReference>
<dbReference type="PANTHER" id="PTHR43615:SF1">
    <property type="entry name" value="PPDK_N DOMAIN-CONTAINING PROTEIN"/>
    <property type="match status" value="1"/>
</dbReference>
<evidence type="ECO:0000256" key="2">
    <source>
        <dbReference type="ARBA" id="ARBA00022840"/>
    </source>
</evidence>
<dbReference type="EMBL" id="CP159279">
    <property type="protein sequence ID" value="XCH10535.1"/>
    <property type="molecule type" value="Genomic_DNA"/>
</dbReference>
<protein>
    <submittedName>
        <fullName evidence="6">PEP/pyruvate-binding domain-containing protein</fullName>
    </submittedName>
</protein>
<dbReference type="PANTHER" id="PTHR43615">
    <property type="entry name" value="PHOSPHOENOLPYRUVATE SYNTHASE-RELATED"/>
    <property type="match status" value="1"/>
</dbReference>
<dbReference type="Gene3D" id="3.30.470.20">
    <property type="entry name" value="ATP-grasp fold, B domain"/>
    <property type="match status" value="1"/>
</dbReference>
<dbReference type="Pfam" id="PF01326">
    <property type="entry name" value="PPDK_N"/>
    <property type="match status" value="1"/>
</dbReference>
<dbReference type="InterPro" id="IPR013815">
    <property type="entry name" value="ATP_grasp_subdomain_1"/>
</dbReference>
<evidence type="ECO:0000259" key="5">
    <source>
        <dbReference type="Pfam" id="PF01326"/>
    </source>
</evidence>
<keyword evidence="2" id="KW-0067">ATP-binding</keyword>
<dbReference type="InterPro" id="IPR008279">
    <property type="entry name" value="PEP-util_enz_mobile_dom"/>
</dbReference>
<dbReference type="InterPro" id="IPR002192">
    <property type="entry name" value="PPDK_AMP/ATP-bd"/>
</dbReference>
<evidence type="ECO:0000256" key="1">
    <source>
        <dbReference type="ARBA" id="ARBA00022741"/>
    </source>
</evidence>
<feature type="domain" description="Pyruvate phosphate dikinase AMP/ATP-binding" evidence="5">
    <location>
        <begin position="17"/>
        <end position="323"/>
    </location>
</feature>
<dbReference type="GO" id="GO:0005524">
    <property type="term" value="F:ATP binding"/>
    <property type="evidence" value="ECO:0007669"/>
    <property type="project" value="UniProtKB-KW"/>
</dbReference>